<dbReference type="Gene3D" id="3.10.310.10">
    <property type="entry name" value="Diaminopimelate Epimerase, Chain A, domain 1"/>
    <property type="match status" value="2"/>
</dbReference>
<comment type="similarity">
    <text evidence="1">Belongs to the PhzF family.</text>
</comment>
<dbReference type="PANTHER" id="PTHR13774">
    <property type="entry name" value="PHENAZINE BIOSYNTHESIS PROTEIN"/>
    <property type="match status" value="1"/>
</dbReference>
<accession>A0A4R6QJ04</accession>
<keyword evidence="2" id="KW-0413">Isomerase</keyword>
<dbReference type="InParanoid" id="A0A4R6QJ04"/>
<name>A0A4R6QJ04_9BURK</name>
<evidence type="ECO:0000313" key="4">
    <source>
        <dbReference type="EMBL" id="TDP62125.1"/>
    </source>
</evidence>
<comment type="caution">
    <text evidence="4">The sequence shown here is derived from an EMBL/GenBank/DDBJ whole genome shotgun (WGS) entry which is preliminary data.</text>
</comment>
<evidence type="ECO:0000256" key="1">
    <source>
        <dbReference type="ARBA" id="ARBA00008270"/>
    </source>
</evidence>
<dbReference type="RefSeq" id="WP_243748443.1">
    <property type="nucleotide sequence ID" value="NZ_SNXS01000009.1"/>
</dbReference>
<dbReference type="EMBL" id="SNXS01000009">
    <property type="protein sequence ID" value="TDP62125.1"/>
    <property type="molecule type" value="Genomic_DNA"/>
</dbReference>
<organism evidence="4 5">
    <name type="scientific">Roseateles toxinivorans</name>
    <dbReference type="NCBI Taxonomy" id="270368"/>
    <lineage>
        <taxon>Bacteria</taxon>
        <taxon>Pseudomonadati</taxon>
        <taxon>Pseudomonadota</taxon>
        <taxon>Betaproteobacteria</taxon>
        <taxon>Burkholderiales</taxon>
        <taxon>Sphaerotilaceae</taxon>
        <taxon>Roseateles</taxon>
    </lineage>
</organism>
<sequence length="285" mass="29858">MTQHAGLAVLHIAAFSDGASGGNPAGVVITEQLPEASLMQRIAAELGYSETVFAAPAEPGWRVRYFAPAAEVPFCGHATIALGAALALREGDGVFELQLNQARISVEGQAGNPMRASLQSPPTRSRPATDAEVRQALLLFGLSAGDLDGALPPAVMHGGVDHLLLVLKQRDQLARMGYDLEQGRTLMKAQGWTTIMLAWAESPQHFHVRNAFAIGGVLEDPATGAAAAALAGHLRSVAWPHGGHIDIVQGEDMGMRSLLAADIGPEAGASIRVSGQARLMEVRSC</sequence>
<evidence type="ECO:0000313" key="5">
    <source>
        <dbReference type="Proteomes" id="UP000295361"/>
    </source>
</evidence>
<dbReference type="GO" id="GO:0005737">
    <property type="term" value="C:cytoplasm"/>
    <property type="evidence" value="ECO:0007669"/>
    <property type="project" value="TreeGrafter"/>
</dbReference>
<gene>
    <name evidence="4" type="ORF">DES47_109105</name>
</gene>
<dbReference type="GO" id="GO:0016853">
    <property type="term" value="F:isomerase activity"/>
    <property type="evidence" value="ECO:0007669"/>
    <property type="project" value="UniProtKB-KW"/>
</dbReference>
<feature type="active site" evidence="3">
    <location>
        <position position="50"/>
    </location>
</feature>
<protein>
    <submittedName>
        <fullName evidence="4">PhzF family phenazine biosynthesis protein</fullName>
    </submittedName>
</protein>
<dbReference type="PANTHER" id="PTHR13774:SF39">
    <property type="entry name" value="BIOSYNTHESIS PROTEIN, PUTATIVE-RELATED"/>
    <property type="match status" value="1"/>
</dbReference>
<reference evidence="4 5" key="1">
    <citation type="submission" date="2019-03" db="EMBL/GenBank/DDBJ databases">
        <title>Genomic Encyclopedia of Type Strains, Phase IV (KMG-IV): sequencing the most valuable type-strain genomes for metagenomic binning, comparative biology and taxonomic classification.</title>
        <authorList>
            <person name="Goeker M."/>
        </authorList>
    </citation>
    <scope>NUCLEOTIDE SEQUENCE [LARGE SCALE GENOMIC DNA]</scope>
    <source>
        <strain evidence="4 5">DSM 16998</strain>
    </source>
</reference>
<keyword evidence="5" id="KW-1185">Reference proteome</keyword>
<proteinExistence type="inferred from homology"/>
<dbReference type="Pfam" id="PF02567">
    <property type="entry name" value="PhzC-PhzF"/>
    <property type="match status" value="1"/>
</dbReference>
<dbReference type="PIRSF" id="PIRSF016184">
    <property type="entry name" value="PhzC_PhzF"/>
    <property type="match status" value="1"/>
</dbReference>
<dbReference type="AlphaFoldDB" id="A0A4R6QJ04"/>
<dbReference type="Proteomes" id="UP000295361">
    <property type="component" value="Unassembled WGS sequence"/>
</dbReference>
<dbReference type="NCBIfam" id="TIGR00654">
    <property type="entry name" value="PhzF_family"/>
    <property type="match status" value="1"/>
</dbReference>
<evidence type="ECO:0000256" key="3">
    <source>
        <dbReference type="PIRSR" id="PIRSR016184-1"/>
    </source>
</evidence>
<evidence type="ECO:0000256" key="2">
    <source>
        <dbReference type="ARBA" id="ARBA00023235"/>
    </source>
</evidence>
<dbReference type="InterPro" id="IPR003719">
    <property type="entry name" value="Phenazine_PhzF-like"/>
</dbReference>
<dbReference type="SUPFAM" id="SSF54506">
    <property type="entry name" value="Diaminopimelate epimerase-like"/>
    <property type="match status" value="1"/>
</dbReference>